<dbReference type="Proteomes" id="UP000077755">
    <property type="component" value="Chromosome 5"/>
</dbReference>
<dbReference type="GO" id="GO:0016788">
    <property type="term" value="F:hydrolase activity, acting on ester bonds"/>
    <property type="evidence" value="ECO:0007669"/>
    <property type="project" value="InterPro"/>
</dbReference>
<evidence type="ECO:0000313" key="6">
    <source>
        <dbReference type="Proteomes" id="UP000077755"/>
    </source>
</evidence>
<evidence type="ECO:0000256" key="4">
    <source>
        <dbReference type="ARBA" id="ARBA00023180"/>
    </source>
</evidence>
<dbReference type="InterPro" id="IPR001087">
    <property type="entry name" value="GDSL"/>
</dbReference>
<dbReference type="InterPro" id="IPR036514">
    <property type="entry name" value="SGNH_hydro_sf"/>
</dbReference>
<dbReference type="PANTHER" id="PTHR22835:SF557">
    <property type="entry name" value="LIPASE_HYDROLASE FAMILY PROTEIN, PUTATIVE, EXPRESSED-RELATED"/>
    <property type="match status" value="1"/>
</dbReference>
<dbReference type="InterPro" id="IPR035669">
    <property type="entry name" value="SGNH_plant_lipase-like"/>
</dbReference>
<dbReference type="OMA" id="NILAPCG"/>
<evidence type="ECO:0000256" key="2">
    <source>
        <dbReference type="ARBA" id="ARBA00022729"/>
    </source>
</evidence>
<evidence type="ECO:0000256" key="3">
    <source>
        <dbReference type="ARBA" id="ARBA00022801"/>
    </source>
</evidence>
<dbReference type="EMBL" id="CP093347">
    <property type="protein sequence ID" value="WOG99422.1"/>
    <property type="molecule type" value="Genomic_DNA"/>
</dbReference>
<dbReference type="PANTHER" id="PTHR22835">
    <property type="entry name" value="ZINC FINGER FYVE DOMAIN CONTAINING PROTEIN"/>
    <property type="match status" value="1"/>
</dbReference>
<keyword evidence="3" id="KW-0378">Hydrolase</keyword>
<accession>A0A164XH39</accession>
<comment type="similarity">
    <text evidence="1">Belongs to the 'GDSL' lipolytic enzyme family.</text>
</comment>
<dbReference type="Gene3D" id="3.40.50.1110">
    <property type="entry name" value="SGNH hydrolase"/>
    <property type="match status" value="1"/>
</dbReference>
<keyword evidence="6" id="KW-1185">Reference proteome</keyword>
<reference evidence="5" key="2">
    <citation type="submission" date="2022-03" db="EMBL/GenBank/DDBJ databases">
        <title>Draft title - Genomic analysis of global carrot germplasm unveils the trajectory of domestication and the origin of high carotenoid orange carrot.</title>
        <authorList>
            <person name="Iorizzo M."/>
            <person name="Ellison S."/>
            <person name="Senalik D."/>
            <person name="Macko-Podgorni A."/>
            <person name="Grzebelus D."/>
            <person name="Bostan H."/>
            <person name="Rolling W."/>
            <person name="Curaba J."/>
            <person name="Simon P."/>
        </authorList>
    </citation>
    <scope>NUCLEOTIDE SEQUENCE</scope>
    <source>
        <tissue evidence="5">Leaf</tissue>
    </source>
</reference>
<protein>
    <submittedName>
        <fullName evidence="5">Uncharacterized protein</fullName>
    </submittedName>
</protein>
<dbReference type="Gramene" id="KZM93171">
    <property type="protein sequence ID" value="KZM93171"/>
    <property type="gene ID" value="DCAR_016416"/>
</dbReference>
<reference evidence="5" key="1">
    <citation type="journal article" date="2016" name="Nat. Genet.">
        <title>A high-quality carrot genome assembly provides new insights into carotenoid accumulation and asterid genome evolution.</title>
        <authorList>
            <person name="Iorizzo M."/>
            <person name="Ellison S."/>
            <person name="Senalik D."/>
            <person name="Zeng P."/>
            <person name="Satapoomin P."/>
            <person name="Huang J."/>
            <person name="Bowman M."/>
            <person name="Iovene M."/>
            <person name="Sanseverino W."/>
            <person name="Cavagnaro P."/>
            <person name="Yildiz M."/>
            <person name="Macko-Podgorni A."/>
            <person name="Moranska E."/>
            <person name="Grzebelus E."/>
            <person name="Grzebelus D."/>
            <person name="Ashrafi H."/>
            <person name="Zheng Z."/>
            <person name="Cheng S."/>
            <person name="Spooner D."/>
            <person name="Van Deynze A."/>
            <person name="Simon P."/>
        </authorList>
    </citation>
    <scope>NUCLEOTIDE SEQUENCE</scope>
    <source>
        <tissue evidence="5">Leaf</tissue>
    </source>
</reference>
<evidence type="ECO:0000313" key="5">
    <source>
        <dbReference type="EMBL" id="WOG99422.1"/>
    </source>
</evidence>
<keyword evidence="2" id="KW-0732">Signal</keyword>
<dbReference type="SUPFAM" id="SSF52266">
    <property type="entry name" value="SGNH hydrolase"/>
    <property type="match status" value="1"/>
</dbReference>
<dbReference type="AlphaFoldDB" id="A0A164XH39"/>
<organism evidence="5 6">
    <name type="scientific">Daucus carota subsp. sativus</name>
    <name type="common">Carrot</name>
    <dbReference type="NCBI Taxonomy" id="79200"/>
    <lineage>
        <taxon>Eukaryota</taxon>
        <taxon>Viridiplantae</taxon>
        <taxon>Streptophyta</taxon>
        <taxon>Embryophyta</taxon>
        <taxon>Tracheophyta</taxon>
        <taxon>Spermatophyta</taxon>
        <taxon>Magnoliopsida</taxon>
        <taxon>eudicotyledons</taxon>
        <taxon>Gunneridae</taxon>
        <taxon>Pentapetalae</taxon>
        <taxon>asterids</taxon>
        <taxon>campanulids</taxon>
        <taxon>Apiales</taxon>
        <taxon>Apiaceae</taxon>
        <taxon>Apioideae</taxon>
        <taxon>Scandiceae</taxon>
        <taxon>Daucinae</taxon>
        <taxon>Daucus</taxon>
        <taxon>Daucus sect. Daucus</taxon>
    </lineage>
</organism>
<proteinExistence type="inferred from homology"/>
<sequence>MSRSLQIHLMLLTLALISPFTHSSTQNLTNPSPFTKIYAFGDSFTDTGNTKSLTTLATFRFASNPPYGNTFFHHPTNRYSDGRLVVDFLAEKLSLPYLPPYLDQDADRSHGVNFAVAGATAIELDFFLKNNVPLFFTPKSLRNQLDWFAEFLGSRGCRNLSTTPQKCGAVFDEALVWVGEIGVNDYAYSLTSTVPDDIIRNLTIDRVTRFLQALLKMGAKYVIAQGLPATGCLAFSMETYNVTDRDEIGCVRSVNNLSTIHNNIFRQNLAGLRKEFPDAVIAYADYDNAYRNVVKNRGDYGINHPFKACCGAGPGEYNFNILAPCGSIFSTSCTDPSEYINWDGVHLTEAMYKAVSEEFFAKTDIYPSFRHLLEHKRQSVK</sequence>
<dbReference type="OrthoDB" id="1600564at2759"/>
<dbReference type="Pfam" id="PF00657">
    <property type="entry name" value="Lipase_GDSL"/>
    <property type="match status" value="1"/>
</dbReference>
<dbReference type="KEGG" id="dcr:108224027"/>
<gene>
    <name evidence="5" type="ORF">DCAR_0518770</name>
</gene>
<evidence type="ECO:0000256" key="1">
    <source>
        <dbReference type="ARBA" id="ARBA00008668"/>
    </source>
</evidence>
<dbReference type="CDD" id="cd01837">
    <property type="entry name" value="SGNH_plant_lipase_like"/>
    <property type="match status" value="1"/>
</dbReference>
<name>A0A164XH39_DAUCS</name>
<keyword evidence="4" id="KW-0325">Glycoprotein</keyword>